<feature type="domain" description="SMP-30/Gluconolactonase/LRE-like region" evidence="2">
    <location>
        <begin position="43"/>
        <end position="282"/>
    </location>
</feature>
<reference evidence="3 4" key="1">
    <citation type="submission" date="2023-08" db="EMBL/GenBank/DDBJ databases">
        <title>Comparative genomics and taxonomic characterization of three novel marine species of genus Marivirga.</title>
        <authorList>
            <person name="Muhammad N."/>
            <person name="Kim S.-G."/>
        </authorList>
    </citation>
    <scope>NUCLEOTIDE SEQUENCE [LARGE SCALE GENOMIC DNA]</scope>
    <source>
        <strain evidence="3 4">BDSF4-3</strain>
    </source>
</reference>
<keyword evidence="4" id="KW-1185">Reference proteome</keyword>
<evidence type="ECO:0000313" key="3">
    <source>
        <dbReference type="EMBL" id="WKK76508.2"/>
    </source>
</evidence>
<organism evidence="3 4">
    <name type="scientific">Marivirga salinarum</name>
    <dbReference type="NCBI Taxonomy" id="3059078"/>
    <lineage>
        <taxon>Bacteria</taxon>
        <taxon>Pseudomonadati</taxon>
        <taxon>Bacteroidota</taxon>
        <taxon>Cytophagia</taxon>
        <taxon>Cytophagales</taxon>
        <taxon>Marivirgaceae</taxon>
        <taxon>Marivirga</taxon>
    </lineage>
</organism>
<accession>A0AA49JBT0</accession>
<dbReference type="PROSITE" id="PS51257">
    <property type="entry name" value="PROKAR_LIPOPROTEIN"/>
    <property type="match status" value="1"/>
</dbReference>
<name>A0AA49JBT0_9BACT</name>
<dbReference type="RefSeq" id="WP_308350344.1">
    <property type="nucleotide sequence ID" value="NZ_CP129971.1"/>
</dbReference>
<protein>
    <submittedName>
        <fullName evidence="3">SMP-30/gluconolactonase/LRE family protein</fullName>
    </submittedName>
</protein>
<dbReference type="KEGG" id="msaa:QYS49_04085"/>
<dbReference type="Proteomes" id="UP001230496">
    <property type="component" value="Chromosome"/>
</dbReference>
<dbReference type="PANTHER" id="PTHR47572:SF4">
    <property type="entry name" value="LACTONASE DRP35"/>
    <property type="match status" value="1"/>
</dbReference>
<dbReference type="InterPro" id="IPR013658">
    <property type="entry name" value="SGL"/>
</dbReference>
<dbReference type="PANTHER" id="PTHR47572">
    <property type="entry name" value="LIPOPROTEIN-RELATED"/>
    <property type="match status" value="1"/>
</dbReference>
<gene>
    <name evidence="3" type="ORF">QYS49_04085</name>
</gene>
<dbReference type="AlphaFoldDB" id="A0AA49JBT0"/>
<dbReference type="InterPro" id="IPR011042">
    <property type="entry name" value="6-blade_b-propeller_TolB-like"/>
</dbReference>
<sequence length="296" mass="33336">MIDLIRFHVLIFSAFLFSGCDQQPKMPVSENTEVVKIAGDFDFTEGPTADSLGNVYFTDQPNNRIYKYSIYGELSVFTDSSGRSNGLYIDHNQNLWACADGQNQLWKFSLDGSKEIILNPSGDVVFNGPNDVWVHKNGNLYFTDPIYQRPYWENVHDTVGHQSVYLLKNGKPILLDSTLVQANGVVGNSEENLLFVADIGDNKTYRYKINEKGVLKDKMLFVEQGSDGMTLDSEGNLYLTGNGVDIYNRKGDFLQHLDIPEDWTANICFGGENFDQLFITASKSLYSVKTNVKTVR</sequence>
<dbReference type="Gene3D" id="2.120.10.30">
    <property type="entry name" value="TolB, C-terminal domain"/>
    <property type="match status" value="1"/>
</dbReference>
<proteinExistence type="predicted"/>
<keyword evidence="1" id="KW-0378">Hydrolase</keyword>
<dbReference type="GO" id="GO:0016787">
    <property type="term" value="F:hydrolase activity"/>
    <property type="evidence" value="ECO:0007669"/>
    <property type="project" value="UniProtKB-KW"/>
</dbReference>
<evidence type="ECO:0000256" key="1">
    <source>
        <dbReference type="ARBA" id="ARBA00022801"/>
    </source>
</evidence>
<dbReference type="InterPro" id="IPR051262">
    <property type="entry name" value="SMP-30/CGR1_Lactonase"/>
</dbReference>
<evidence type="ECO:0000313" key="4">
    <source>
        <dbReference type="Proteomes" id="UP001230496"/>
    </source>
</evidence>
<dbReference type="SUPFAM" id="SSF63829">
    <property type="entry name" value="Calcium-dependent phosphotriesterase"/>
    <property type="match status" value="1"/>
</dbReference>
<dbReference type="EMBL" id="CP129971">
    <property type="protein sequence ID" value="WKK76508.2"/>
    <property type="molecule type" value="Genomic_DNA"/>
</dbReference>
<evidence type="ECO:0000259" key="2">
    <source>
        <dbReference type="Pfam" id="PF08450"/>
    </source>
</evidence>
<dbReference type="Pfam" id="PF08450">
    <property type="entry name" value="SGL"/>
    <property type="match status" value="1"/>
</dbReference>